<protein>
    <submittedName>
        <fullName evidence="2">Uncharacterized protein</fullName>
    </submittedName>
</protein>
<dbReference type="RefSeq" id="WP_062809501.1">
    <property type="nucleotide sequence ID" value="NZ_CP094848.1"/>
</dbReference>
<sequence>MNVRIPCLISFLMVASISGVMAAPAKAPDCADWPGSIAYGTLKNAGMIDPDQMDFTATKATRLAAEPRGHGLYREVYHITFREKTGKTFDVITTSDASNEECSMSGVDVFIVTAHPGPGL</sequence>
<gene>
    <name evidence="2" type="ORF">K1W68_13295</name>
</gene>
<evidence type="ECO:0000313" key="2">
    <source>
        <dbReference type="EMBL" id="MCJ8354953.1"/>
    </source>
</evidence>
<feature type="signal peptide" evidence="1">
    <location>
        <begin position="1"/>
        <end position="22"/>
    </location>
</feature>
<proteinExistence type="predicted"/>
<reference evidence="2" key="1">
    <citation type="journal article" date="2021" name="Polymers (Basel)">
        <title>Highly Stretchable Bacterial Cellulose Produced by Komagataeibacter hansenii SI1.</title>
        <authorList>
            <person name="Cielecka I."/>
            <person name="Ryngajllo M."/>
            <person name="Maniukiewicz W."/>
            <person name="Bielecki S."/>
        </authorList>
    </citation>
    <scope>NUCLEOTIDE SEQUENCE</scope>
    <source>
        <strain evidence="2">SI1</strain>
    </source>
</reference>
<name>A0AAW5EVT9_NOVHA</name>
<dbReference type="AlphaFoldDB" id="A0AAW5EVT9"/>
<organism evidence="2 3">
    <name type="scientific">Novacetimonas hansenii</name>
    <name type="common">Komagataeibacter hansenii</name>
    <dbReference type="NCBI Taxonomy" id="436"/>
    <lineage>
        <taxon>Bacteria</taxon>
        <taxon>Pseudomonadati</taxon>
        <taxon>Pseudomonadota</taxon>
        <taxon>Alphaproteobacteria</taxon>
        <taxon>Acetobacterales</taxon>
        <taxon>Acetobacteraceae</taxon>
        <taxon>Novacetimonas</taxon>
    </lineage>
</organism>
<reference evidence="2" key="2">
    <citation type="submission" date="2022-03" db="EMBL/GenBank/DDBJ databases">
        <authorList>
            <person name="Ryngajllo M."/>
            <person name="Jacek P."/>
            <person name="Kubiak K."/>
        </authorList>
    </citation>
    <scope>NUCLEOTIDE SEQUENCE</scope>
    <source>
        <strain evidence="2">SI1</strain>
    </source>
</reference>
<dbReference type="EMBL" id="JAIBCX010000044">
    <property type="protein sequence ID" value="MCJ8354953.1"/>
    <property type="molecule type" value="Genomic_DNA"/>
</dbReference>
<keyword evidence="1" id="KW-0732">Signal</keyword>
<evidence type="ECO:0000256" key="1">
    <source>
        <dbReference type="SAM" id="SignalP"/>
    </source>
</evidence>
<accession>A0AAW5EVT9</accession>
<feature type="chain" id="PRO_5043969356" evidence="1">
    <location>
        <begin position="23"/>
        <end position="120"/>
    </location>
</feature>
<dbReference type="Proteomes" id="UP001202887">
    <property type="component" value="Unassembled WGS sequence"/>
</dbReference>
<comment type="caution">
    <text evidence="2">The sequence shown here is derived from an EMBL/GenBank/DDBJ whole genome shotgun (WGS) entry which is preliminary data.</text>
</comment>
<evidence type="ECO:0000313" key="3">
    <source>
        <dbReference type="Proteomes" id="UP001202887"/>
    </source>
</evidence>